<dbReference type="EMBL" id="WOFH01000011">
    <property type="protein sequence ID" value="MUN40435.1"/>
    <property type="molecule type" value="Genomic_DNA"/>
</dbReference>
<name>A0A7K1L8E0_9ACTN</name>
<evidence type="ECO:0000313" key="1">
    <source>
        <dbReference type="EMBL" id="MUN40435.1"/>
    </source>
</evidence>
<reference evidence="1 2" key="1">
    <citation type="submission" date="2019-11" db="EMBL/GenBank/DDBJ databases">
        <authorList>
            <person name="Cao P."/>
        </authorList>
    </citation>
    <scope>NUCLEOTIDE SEQUENCE [LARGE SCALE GENOMIC DNA]</scope>
    <source>
        <strain evidence="1 2">NEAU-AAG5</strain>
    </source>
</reference>
<evidence type="ECO:0000313" key="2">
    <source>
        <dbReference type="Proteomes" id="UP000432015"/>
    </source>
</evidence>
<dbReference type="Proteomes" id="UP000432015">
    <property type="component" value="Unassembled WGS sequence"/>
</dbReference>
<evidence type="ECO:0008006" key="3">
    <source>
        <dbReference type="Google" id="ProtNLM"/>
    </source>
</evidence>
<dbReference type="AlphaFoldDB" id="A0A7K1L8E0"/>
<keyword evidence="2" id="KW-1185">Reference proteome</keyword>
<accession>A0A7K1L8E0</accession>
<proteinExistence type="predicted"/>
<comment type="caution">
    <text evidence="1">The sequence shown here is derived from an EMBL/GenBank/DDBJ whole genome shotgun (WGS) entry which is preliminary data.</text>
</comment>
<organism evidence="1 2">
    <name type="scientific">Actinomadura litoris</name>
    <dbReference type="NCBI Taxonomy" id="2678616"/>
    <lineage>
        <taxon>Bacteria</taxon>
        <taxon>Bacillati</taxon>
        <taxon>Actinomycetota</taxon>
        <taxon>Actinomycetes</taxon>
        <taxon>Streptosporangiales</taxon>
        <taxon>Thermomonosporaceae</taxon>
        <taxon>Actinomadura</taxon>
    </lineage>
</organism>
<sequence>MMNRTLRIPTTAAEVQKAVDHAASGEIVLLEDGGHVLAAVVSPEVAAAGADALSAAEDAADRLLGARLIAELEAGMETTRLNDLRRELAR</sequence>
<dbReference type="RefSeq" id="WP_156219570.1">
    <property type="nucleotide sequence ID" value="NZ_WOFH01000011.1"/>
</dbReference>
<protein>
    <recommendedName>
        <fullName evidence="3">Antitoxin</fullName>
    </recommendedName>
</protein>
<gene>
    <name evidence="1" type="ORF">GNZ18_28110</name>
</gene>